<proteinExistence type="inferred from homology"/>
<keyword evidence="2 5" id="KW-0689">Ribosomal protein</keyword>
<evidence type="ECO:0000256" key="2">
    <source>
        <dbReference type="ARBA" id="ARBA00022980"/>
    </source>
</evidence>
<dbReference type="GO" id="GO:0005840">
    <property type="term" value="C:ribosome"/>
    <property type="evidence" value="ECO:0007669"/>
    <property type="project" value="UniProtKB-KW"/>
</dbReference>
<dbReference type="InterPro" id="IPR000266">
    <property type="entry name" value="Ribosomal_uS17"/>
</dbReference>
<dbReference type="Proteomes" id="UP000076154">
    <property type="component" value="Unassembled WGS sequence"/>
</dbReference>
<name>A0A369K6D9_HYPMA</name>
<evidence type="ECO:0000256" key="4">
    <source>
        <dbReference type="SAM" id="MobiDB-lite"/>
    </source>
</evidence>
<keyword evidence="3" id="KW-0687">Ribonucleoprotein</keyword>
<organism evidence="5 6">
    <name type="scientific">Hypsizygus marmoreus</name>
    <name type="common">White beech mushroom</name>
    <name type="synonym">Agaricus marmoreus</name>
    <dbReference type="NCBI Taxonomy" id="39966"/>
    <lineage>
        <taxon>Eukaryota</taxon>
        <taxon>Fungi</taxon>
        <taxon>Dikarya</taxon>
        <taxon>Basidiomycota</taxon>
        <taxon>Agaricomycotina</taxon>
        <taxon>Agaricomycetes</taxon>
        <taxon>Agaricomycetidae</taxon>
        <taxon>Agaricales</taxon>
        <taxon>Tricholomatineae</taxon>
        <taxon>Lyophyllaceae</taxon>
        <taxon>Hypsizygus</taxon>
    </lineage>
</organism>
<dbReference type="OrthoDB" id="274752at2759"/>
<dbReference type="InParanoid" id="A0A369K6D9"/>
<dbReference type="CDD" id="cd00364">
    <property type="entry name" value="Ribosomal_uS17"/>
    <property type="match status" value="1"/>
</dbReference>
<accession>A0A369K6D9</accession>
<dbReference type="Pfam" id="PF00366">
    <property type="entry name" value="Ribosomal_S17"/>
    <property type="match status" value="1"/>
</dbReference>
<dbReference type="GO" id="GO:0005739">
    <property type="term" value="C:mitochondrion"/>
    <property type="evidence" value="ECO:0007669"/>
    <property type="project" value="TreeGrafter"/>
</dbReference>
<dbReference type="PANTHER" id="PTHR10744">
    <property type="entry name" value="40S RIBOSOMAL PROTEIN S11 FAMILY MEMBER"/>
    <property type="match status" value="1"/>
</dbReference>
<dbReference type="STRING" id="39966.A0A369K6D9"/>
<feature type="compositionally biased region" description="Low complexity" evidence="4">
    <location>
        <begin position="90"/>
        <end position="109"/>
    </location>
</feature>
<evidence type="ECO:0000313" key="6">
    <source>
        <dbReference type="Proteomes" id="UP000076154"/>
    </source>
</evidence>
<dbReference type="Gene3D" id="2.40.50.140">
    <property type="entry name" value="Nucleic acid-binding proteins"/>
    <property type="match status" value="1"/>
</dbReference>
<dbReference type="AlphaFoldDB" id="A0A369K6D9"/>
<feature type="region of interest" description="Disordered" evidence="4">
    <location>
        <begin position="83"/>
        <end position="109"/>
    </location>
</feature>
<comment type="caution">
    <text evidence="5">The sequence shown here is derived from an EMBL/GenBank/DDBJ whole genome shotgun (WGS) entry which is preliminary data.</text>
</comment>
<dbReference type="GO" id="GO:0003735">
    <property type="term" value="F:structural constituent of ribosome"/>
    <property type="evidence" value="ECO:0007669"/>
    <property type="project" value="InterPro"/>
</dbReference>
<protein>
    <submittedName>
        <fullName evidence="5">30S ribosomal protein S17</fullName>
    </submittedName>
</protein>
<reference evidence="5" key="1">
    <citation type="submission" date="2018-04" db="EMBL/GenBank/DDBJ databases">
        <title>Whole genome sequencing of Hypsizygus marmoreus.</title>
        <authorList>
            <person name="Choi I.-G."/>
            <person name="Min B."/>
            <person name="Kim J.-G."/>
            <person name="Kim S."/>
            <person name="Oh Y.-L."/>
            <person name="Kong W.-S."/>
            <person name="Park H."/>
            <person name="Jeong J."/>
            <person name="Song E.-S."/>
        </authorList>
    </citation>
    <scope>NUCLEOTIDE SEQUENCE [LARGE SCALE GENOMIC DNA]</scope>
    <source>
        <strain evidence="5">51987-8</strain>
    </source>
</reference>
<comment type="similarity">
    <text evidence="1">Belongs to the universal ribosomal protein uS17 family.</text>
</comment>
<evidence type="ECO:0000256" key="1">
    <source>
        <dbReference type="ARBA" id="ARBA00010254"/>
    </source>
</evidence>
<dbReference type="InterPro" id="IPR012340">
    <property type="entry name" value="NA-bd_OB-fold"/>
</dbReference>
<evidence type="ECO:0000313" key="5">
    <source>
        <dbReference type="EMBL" id="RDB28367.1"/>
    </source>
</evidence>
<dbReference type="GO" id="GO:0006412">
    <property type="term" value="P:translation"/>
    <property type="evidence" value="ECO:0007669"/>
    <property type="project" value="InterPro"/>
</dbReference>
<evidence type="ECO:0000256" key="3">
    <source>
        <dbReference type="ARBA" id="ARBA00023274"/>
    </source>
</evidence>
<dbReference type="GO" id="GO:1990904">
    <property type="term" value="C:ribonucleoprotein complex"/>
    <property type="evidence" value="ECO:0007669"/>
    <property type="project" value="UniProtKB-KW"/>
</dbReference>
<dbReference type="SUPFAM" id="SSF50249">
    <property type="entry name" value="Nucleic acid-binding proteins"/>
    <property type="match status" value="1"/>
</dbReference>
<dbReference type="NCBIfam" id="NF004123">
    <property type="entry name" value="PRK05610.1"/>
    <property type="match status" value="1"/>
</dbReference>
<gene>
    <name evidence="5" type="primary">rpsQ</name>
    <name evidence="5" type="ORF">Hypma_015647</name>
</gene>
<dbReference type="FunCoup" id="A0A369K6D9">
    <property type="interactions" value="174"/>
</dbReference>
<dbReference type="PANTHER" id="PTHR10744:SF1">
    <property type="entry name" value="SMALL RIBOSOMAL SUBUNIT PROTEIN US17M"/>
    <property type="match status" value="1"/>
</dbReference>
<dbReference type="EMBL" id="LUEZ02000010">
    <property type="protein sequence ID" value="RDB28367.1"/>
    <property type="molecule type" value="Genomic_DNA"/>
</dbReference>
<keyword evidence="6" id="KW-1185">Reference proteome</keyword>
<sequence>MPPMALNGVVTKAGFMNKTVTVTVSRWVIHKLTGKRIERSKKYLIHDERNQLRRDDFVTIRNCPPISAMKRFKLERILRSPETEREIARAHAAGATSETATAPPTAMPS</sequence>